<dbReference type="InterPro" id="IPR013221">
    <property type="entry name" value="Mur_ligase_cen"/>
</dbReference>
<feature type="domain" description="Mur ligase N-terminal catalytic" evidence="8">
    <location>
        <begin position="29"/>
        <end position="100"/>
    </location>
</feature>
<dbReference type="Pfam" id="PF02875">
    <property type="entry name" value="Mur_ligase_C"/>
    <property type="match status" value="1"/>
</dbReference>
<keyword evidence="2" id="KW-0132">Cell division</keyword>
<feature type="region of interest" description="Disordered" evidence="7">
    <location>
        <begin position="562"/>
        <end position="610"/>
    </location>
</feature>
<feature type="domain" description="Mur ligase C-terminal" evidence="9">
    <location>
        <begin position="393"/>
        <end position="529"/>
    </location>
</feature>
<keyword evidence="12" id="KW-1185">Reference proteome</keyword>
<dbReference type="InterPro" id="IPR035911">
    <property type="entry name" value="MurE/MurF_N"/>
</dbReference>
<dbReference type="Gene3D" id="3.40.1190.10">
    <property type="entry name" value="Mur-like, catalytic domain"/>
    <property type="match status" value="1"/>
</dbReference>
<sequence>MALDVVPLLQGLSFSLSGEPLPPWVGEIRSHSARVEPGDLFVAIPGRRHDGAAFAGEALRRGARVVVAQQPPGQPLPPGVSWLQVPCARSALSRLAANRYGHPSRRLVVVGVTGTTGKTTTTLLLHHLLSATGIPAGLIGSLEVRAGGHCWPGNLTTPDPLDLHRYLRVMADAGCRVAVMEVSSQGADQRRVDDVAFDLGVVTNLAPLEHLEYHPTYEDYAAAKGRFVAMIPPGGGVLMHEGEAALRLGPYARAPVVLFGRGPACHLRLAAEQVAAPAAALSARVGPDLWTNRLHLELPPAWPPGPALRLGRDRPEGNGHFRAVPAAGAPPAAGARVAPEGPRPGRPGVWLETQLLGPHHALNVVAAVGAALWLGLDPGTVARALPGFAAPRRRTQVLMRRPFTVIDDTAGRPDSLAACFAVAARIPHRRAVVVYAVRGGRGAAINYANGLQLACEARRLGAAVLVTASAGDTTARDMVRPAEWEACLAGLETGGLKPPQVGTFTRLGDAVAAAVSLLGEGDLLLLLGAQGMDAGALYLQRILARPVLPVRPALSVRHPAPLERAGPTVSAGPTAPAGPGLSPEGLPAAAGRAGRAEELPEGAVFPGGAL</sequence>
<reference evidence="11" key="2">
    <citation type="submission" date="2012-10" db="EMBL/GenBank/DDBJ databases">
        <title>Improved high-quality draft of Thermaerobacter subterraneus C21, DSM 13965.</title>
        <authorList>
            <consortium name="DOE Joint Genome Institute"/>
            <person name="Eisen J."/>
            <person name="Huntemann M."/>
            <person name="Wei C.-L."/>
            <person name="Han J."/>
            <person name="Detter J.C."/>
            <person name="Han C."/>
            <person name="Tapia R."/>
            <person name="Chen A."/>
            <person name="Kyrpides N."/>
            <person name="Mavromatis K."/>
            <person name="Markowitz V."/>
            <person name="Szeto E."/>
            <person name="Ivanova N."/>
            <person name="Mikhailova N."/>
            <person name="Ovchinnikova G."/>
            <person name="Pagani I."/>
            <person name="Pati A."/>
            <person name="Goodwin L."/>
            <person name="Nordberg H.P."/>
            <person name="Cantor M.N."/>
            <person name="Hua S.X."/>
            <person name="Woyke T."/>
            <person name="Eisen J."/>
            <person name="Klenk H.-P."/>
        </authorList>
    </citation>
    <scope>NUCLEOTIDE SEQUENCE [LARGE SCALE GENOMIC DNA]</scope>
    <source>
        <strain evidence="11">DSM 13965</strain>
    </source>
</reference>
<evidence type="ECO:0000259" key="10">
    <source>
        <dbReference type="Pfam" id="PF08245"/>
    </source>
</evidence>
<gene>
    <name evidence="11" type="ORF">ThesuDRAFT_00947</name>
</gene>
<dbReference type="InterPro" id="IPR036615">
    <property type="entry name" value="Mur_ligase_C_dom_sf"/>
</dbReference>
<dbReference type="GO" id="GO:0005524">
    <property type="term" value="F:ATP binding"/>
    <property type="evidence" value="ECO:0007669"/>
    <property type="project" value="InterPro"/>
</dbReference>
<dbReference type="HOGENOM" id="CLU_460727_0_0_9"/>
<keyword evidence="4" id="KW-0573">Peptidoglycan synthesis</keyword>
<evidence type="ECO:0000313" key="11">
    <source>
        <dbReference type="EMBL" id="EKP95207.1"/>
    </source>
</evidence>
<reference evidence="11" key="1">
    <citation type="submission" date="2010-10" db="EMBL/GenBank/DDBJ databases">
        <authorList>
            <consortium name="US DOE Joint Genome Institute (JGI-PGF)"/>
            <person name="Lucas S."/>
            <person name="Copeland A."/>
            <person name="Lapidus A."/>
            <person name="Bruce D."/>
            <person name="Goodwin L."/>
            <person name="Pitluck S."/>
            <person name="Kyrpides N."/>
            <person name="Mavromatis K."/>
            <person name="Detter J.C."/>
            <person name="Han C."/>
            <person name="Land M."/>
            <person name="Hauser L."/>
            <person name="Markowitz V."/>
            <person name="Cheng J.-F."/>
            <person name="Hugenholtz P."/>
            <person name="Woyke T."/>
            <person name="Wu D."/>
            <person name="Pukall R."/>
            <person name="Wahrenburg C."/>
            <person name="Brambilla E."/>
            <person name="Klenk H.-P."/>
            <person name="Eisen J.A."/>
        </authorList>
    </citation>
    <scope>NUCLEOTIDE SEQUENCE [LARGE SCALE GENOMIC DNA]</scope>
    <source>
        <strain evidence="11">DSM 13965</strain>
    </source>
</reference>
<dbReference type="SUPFAM" id="SSF63418">
    <property type="entry name" value="MurE/MurF N-terminal domain"/>
    <property type="match status" value="1"/>
</dbReference>
<dbReference type="GO" id="GO:0008360">
    <property type="term" value="P:regulation of cell shape"/>
    <property type="evidence" value="ECO:0007669"/>
    <property type="project" value="UniProtKB-KW"/>
</dbReference>
<dbReference type="Proteomes" id="UP000005710">
    <property type="component" value="Unassembled WGS sequence"/>
</dbReference>
<feature type="region of interest" description="Disordered" evidence="7">
    <location>
        <begin position="317"/>
        <end position="343"/>
    </location>
</feature>
<dbReference type="SUPFAM" id="SSF53623">
    <property type="entry name" value="MurD-like peptide ligases, catalytic domain"/>
    <property type="match status" value="2"/>
</dbReference>
<dbReference type="PANTHER" id="PTHR23135">
    <property type="entry name" value="MUR LIGASE FAMILY MEMBER"/>
    <property type="match status" value="1"/>
</dbReference>
<dbReference type="AlphaFoldDB" id="K6PQI7"/>
<keyword evidence="5" id="KW-0131">Cell cycle</keyword>
<evidence type="ECO:0000256" key="5">
    <source>
        <dbReference type="ARBA" id="ARBA00023306"/>
    </source>
</evidence>
<dbReference type="STRING" id="867903.ThesuDRAFT_00947"/>
<feature type="domain" description="Mur ligase central" evidence="10">
    <location>
        <begin position="112"/>
        <end position="239"/>
    </location>
</feature>
<comment type="caution">
    <text evidence="11">The sequence shown here is derived from an EMBL/GenBank/DDBJ whole genome shotgun (WGS) entry which is preliminary data.</text>
</comment>
<evidence type="ECO:0000256" key="2">
    <source>
        <dbReference type="ARBA" id="ARBA00022618"/>
    </source>
</evidence>
<feature type="compositionally biased region" description="Low complexity" evidence="7">
    <location>
        <begin position="584"/>
        <end position="593"/>
    </location>
</feature>
<feature type="compositionally biased region" description="Low complexity" evidence="7">
    <location>
        <begin position="322"/>
        <end position="340"/>
    </location>
</feature>
<dbReference type="Pfam" id="PF01225">
    <property type="entry name" value="Mur_ligase"/>
    <property type="match status" value="1"/>
</dbReference>
<evidence type="ECO:0000256" key="7">
    <source>
        <dbReference type="SAM" id="MobiDB-lite"/>
    </source>
</evidence>
<evidence type="ECO:0000256" key="4">
    <source>
        <dbReference type="ARBA" id="ARBA00022984"/>
    </source>
</evidence>
<name>K6PQI7_9FIRM</name>
<dbReference type="SUPFAM" id="SSF53244">
    <property type="entry name" value="MurD-like peptide ligases, peptide-binding domain"/>
    <property type="match status" value="1"/>
</dbReference>
<dbReference type="GO" id="GO:0071555">
    <property type="term" value="P:cell wall organization"/>
    <property type="evidence" value="ECO:0007669"/>
    <property type="project" value="UniProtKB-KW"/>
</dbReference>
<dbReference type="InterPro" id="IPR004101">
    <property type="entry name" value="Mur_ligase_C"/>
</dbReference>
<dbReference type="Pfam" id="PF08245">
    <property type="entry name" value="Mur_ligase_M"/>
    <property type="match status" value="1"/>
</dbReference>
<evidence type="ECO:0000256" key="1">
    <source>
        <dbReference type="ARBA" id="ARBA00004752"/>
    </source>
</evidence>
<proteinExistence type="predicted"/>
<dbReference type="GO" id="GO:0016881">
    <property type="term" value="F:acid-amino acid ligase activity"/>
    <property type="evidence" value="ECO:0007669"/>
    <property type="project" value="InterPro"/>
</dbReference>
<evidence type="ECO:0000259" key="8">
    <source>
        <dbReference type="Pfam" id="PF01225"/>
    </source>
</evidence>
<dbReference type="InterPro" id="IPR000713">
    <property type="entry name" value="Mur_ligase_N"/>
</dbReference>
<dbReference type="InterPro" id="IPR036565">
    <property type="entry name" value="Mur-like_cat_sf"/>
</dbReference>
<dbReference type="RefSeq" id="WP_006903217.1">
    <property type="nucleotide sequence ID" value="NZ_JH976535.1"/>
</dbReference>
<dbReference type="PANTHER" id="PTHR23135:SF4">
    <property type="entry name" value="UDP-N-ACETYLMURAMOYL-L-ALANYL-D-GLUTAMATE--2,6-DIAMINOPIMELATE LIGASE MURE HOMOLOG, CHLOROPLASTIC"/>
    <property type="match status" value="1"/>
</dbReference>
<comment type="pathway">
    <text evidence="1">Cell wall biogenesis; peptidoglycan biosynthesis.</text>
</comment>
<dbReference type="eggNOG" id="COG0769">
    <property type="taxonomic scope" value="Bacteria"/>
</dbReference>
<evidence type="ECO:0000256" key="6">
    <source>
        <dbReference type="ARBA" id="ARBA00023316"/>
    </source>
</evidence>
<dbReference type="GO" id="GO:0051301">
    <property type="term" value="P:cell division"/>
    <property type="evidence" value="ECO:0007669"/>
    <property type="project" value="UniProtKB-KW"/>
</dbReference>
<keyword evidence="3" id="KW-0133">Cell shape</keyword>
<accession>K6PQI7</accession>
<dbReference type="EMBL" id="AENY02000002">
    <property type="protein sequence ID" value="EKP95207.1"/>
    <property type="molecule type" value="Genomic_DNA"/>
</dbReference>
<organism evidence="11 12">
    <name type="scientific">Thermaerobacter subterraneus DSM 13965</name>
    <dbReference type="NCBI Taxonomy" id="867903"/>
    <lineage>
        <taxon>Bacteria</taxon>
        <taxon>Bacillati</taxon>
        <taxon>Bacillota</taxon>
        <taxon>Clostridia</taxon>
        <taxon>Eubacteriales</taxon>
        <taxon>Clostridiales Family XVII. Incertae Sedis</taxon>
        <taxon>Thermaerobacter</taxon>
    </lineage>
</organism>
<keyword evidence="6" id="KW-0961">Cell wall biogenesis/degradation</keyword>
<dbReference type="GO" id="GO:0009252">
    <property type="term" value="P:peptidoglycan biosynthetic process"/>
    <property type="evidence" value="ECO:0007669"/>
    <property type="project" value="UniProtKB-KW"/>
</dbReference>
<evidence type="ECO:0000259" key="9">
    <source>
        <dbReference type="Pfam" id="PF02875"/>
    </source>
</evidence>
<protein>
    <submittedName>
        <fullName evidence="11">UDP-N-acetylmuramyl tripeptide synthase</fullName>
    </submittedName>
</protein>
<dbReference type="Gene3D" id="3.40.1390.10">
    <property type="entry name" value="MurE/MurF, N-terminal domain"/>
    <property type="match status" value="1"/>
</dbReference>
<evidence type="ECO:0000256" key="3">
    <source>
        <dbReference type="ARBA" id="ARBA00022960"/>
    </source>
</evidence>
<dbReference type="Gene3D" id="3.90.190.20">
    <property type="entry name" value="Mur ligase, C-terminal domain"/>
    <property type="match status" value="1"/>
</dbReference>
<evidence type="ECO:0000313" key="12">
    <source>
        <dbReference type="Proteomes" id="UP000005710"/>
    </source>
</evidence>